<sequence length="70" mass="8185">MGRKFGNAQCKGLNRFNGWMFTEDGRKKEEGRRNFLNFKIASFRGMLRGFNLNSKLTIQNYPHVLTNSQI</sequence>
<dbReference type="AlphaFoldDB" id="A0A6J4MJ63"/>
<reference evidence="1" key="1">
    <citation type="submission" date="2020-02" db="EMBL/GenBank/DDBJ databases">
        <authorList>
            <person name="Meier V. D."/>
        </authorList>
    </citation>
    <scope>NUCLEOTIDE SEQUENCE</scope>
    <source>
        <strain evidence="1">AVDCRST_MAG84</strain>
    </source>
</reference>
<organism evidence="1">
    <name type="scientific">uncultured Microcoleus sp</name>
    <dbReference type="NCBI Taxonomy" id="259945"/>
    <lineage>
        <taxon>Bacteria</taxon>
        <taxon>Bacillati</taxon>
        <taxon>Cyanobacteriota</taxon>
        <taxon>Cyanophyceae</taxon>
        <taxon>Oscillatoriophycideae</taxon>
        <taxon>Oscillatoriales</taxon>
        <taxon>Microcoleaceae</taxon>
        <taxon>Microcoleus</taxon>
        <taxon>environmental samples</taxon>
    </lineage>
</organism>
<accession>A0A6J4MJ63</accession>
<dbReference type="EMBL" id="CADCTZ010000693">
    <property type="protein sequence ID" value="CAA9361229.1"/>
    <property type="molecule type" value="Genomic_DNA"/>
</dbReference>
<evidence type="ECO:0000313" key="1">
    <source>
        <dbReference type="EMBL" id="CAA9361229.1"/>
    </source>
</evidence>
<gene>
    <name evidence="1" type="ORF">AVDCRST_MAG84-3505</name>
</gene>
<protein>
    <submittedName>
        <fullName evidence="1">Uncharacterized protein</fullName>
    </submittedName>
</protein>
<name>A0A6J4MJ63_9CYAN</name>
<proteinExistence type="predicted"/>